<feature type="domain" description="Formamidopyrimidine-DNA glycosylase catalytic" evidence="17">
    <location>
        <begin position="2"/>
        <end position="116"/>
    </location>
</feature>
<dbReference type="EMBL" id="MTSD02000008">
    <property type="protein sequence ID" value="OOV86172.1"/>
    <property type="molecule type" value="Genomic_DNA"/>
</dbReference>
<feature type="active site" description="Schiff-base intermediate with DNA" evidence="15">
    <location>
        <position position="2"/>
    </location>
</feature>
<dbReference type="FunFam" id="3.20.190.10:FF:000001">
    <property type="entry name" value="Formamidopyrimidine-DNA glycosylase"/>
    <property type="match status" value="1"/>
</dbReference>
<evidence type="ECO:0000256" key="6">
    <source>
        <dbReference type="ARBA" id="ARBA00022771"/>
    </source>
</evidence>
<protein>
    <recommendedName>
        <fullName evidence="15">Formamidopyrimidine-DNA glycosylase</fullName>
        <shortName evidence="15">Fapy-DNA glycosylase</shortName>
        <ecNumber evidence="15">3.2.2.23</ecNumber>
    </recommendedName>
    <alternativeName>
        <fullName evidence="15">DNA-(apurinic or apyrimidinic site) lyase MutM</fullName>
        <shortName evidence="15">AP lyase MutM</shortName>
        <ecNumber evidence="15">4.2.99.18</ecNumber>
    </alternativeName>
</protein>
<dbReference type="Pfam" id="PF06827">
    <property type="entry name" value="zf-FPG_IleRS"/>
    <property type="match status" value="1"/>
</dbReference>
<comment type="catalytic activity">
    <reaction evidence="14 15">
        <text>2'-deoxyribonucleotide-(2'-deoxyribose 5'-phosphate)-2'-deoxyribonucleotide-DNA = a 3'-end 2'-deoxyribonucleotide-(2,3-dehydro-2,3-deoxyribose 5'-phosphate)-DNA + a 5'-end 5'-phospho-2'-deoxyribonucleoside-DNA + H(+)</text>
        <dbReference type="Rhea" id="RHEA:66592"/>
        <dbReference type="Rhea" id="RHEA-COMP:13180"/>
        <dbReference type="Rhea" id="RHEA-COMP:16897"/>
        <dbReference type="Rhea" id="RHEA-COMP:17067"/>
        <dbReference type="ChEBI" id="CHEBI:15378"/>
        <dbReference type="ChEBI" id="CHEBI:136412"/>
        <dbReference type="ChEBI" id="CHEBI:157695"/>
        <dbReference type="ChEBI" id="CHEBI:167181"/>
        <dbReference type="EC" id="4.2.99.18"/>
    </reaction>
</comment>
<dbReference type="InterPro" id="IPR015887">
    <property type="entry name" value="DNA_glyclase_Znf_dom_DNA_BS"/>
</dbReference>
<proteinExistence type="inferred from homology"/>
<keyword evidence="11 15" id="KW-0456">Lyase</keyword>
<reference evidence="18" key="1">
    <citation type="submission" date="2017-02" db="EMBL/GenBank/DDBJ databases">
        <title>Draft Genome Sequence of the Salt Water Bacterium Oceanospirillum linum ATCC 11336.</title>
        <authorList>
            <person name="Trachtenberg A.M."/>
            <person name="Carney J.G."/>
            <person name="Linnane J.D."/>
            <person name="Rheaume B.A."/>
            <person name="Pitts N.L."/>
            <person name="Mykles D.L."/>
            <person name="Maclea K.S."/>
        </authorList>
    </citation>
    <scope>NUCLEOTIDE SEQUENCE [LARGE SCALE GENOMIC DNA]</scope>
    <source>
        <strain evidence="18">ATCC 11336</strain>
    </source>
</reference>
<dbReference type="Gene3D" id="1.10.8.50">
    <property type="match status" value="1"/>
</dbReference>
<keyword evidence="12 15" id="KW-0511">Multifunctional enzyme</keyword>
<dbReference type="AlphaFoldDB" id="A0A1T1H8K5"/>
<keyword evidence="10 15" id="KW-0234">DNA repair</keyword>
<dbReference type="PROSITE" id="PS51068">
    <property type="entry name" value="FPG_CAT"/>
    <property type="match status" value="1"/>
</dbReference>
<evidence type="ECO:0000256" key="10">
    <source>
        <dbReference type="ARBA" id="ARBA00023204"/>
    </source>
</evidence>
<evidence type="ECO:0000256" key="12">
    <source>
        <dbReference type="ARBA" id="ARBA00023268"/>
    </source>
</evidence>
<evidence type="ECO:0000256" key="8">
    <source>
        <dbReference type="ARBA" id="ARBA00022833"/>
    </source>
</evidence>
<feature type="binding site" evidence="15">
    <location>
        <position position="155"/>
    </location>
    <ligand>
        <name>DNA</name>
        <dbReference type="ChEBI" id="CHEBI:16991"/>
    </ligand>
</feature>
<dbReference type="GO" id="GO:0003684">
    <property type="term" value="F:damaged DNA binding"/>
    <property type="evidence" value="ECO:0007669"/>
    <property type="project" value="InterPro"/>
</dbReference>
<comment type="caution">
    <text evidence="18">The sequence shown here is derived from an EMBL/GenBank/DDBJ whole genome shotgun (WGS) entry which is preliminary data.</text>
</comment>
<dbReference type="NCBIfam" id="TIGR00577">
    <property type="entry name" value="fpg"/>
    <property type="match status" value="1"/>
</dbReference>
<evidence type="ECO:0000313" key="18">
    <source>
        <dbReference type="EMBL" id="OOV86172.1"/>
    </source>
</evidence>
<evidence type="ECO:0000256" key="5">
    <source>
        <dbReference type="ARBA" id="ARBA00022763"/>
    </source>
</evidence>
<dbReference type="Pfam" id="PF01149">
    <property type="entry name" value="Fapy_DNA_glyco"/>
    <property type="match status" value="1"/>
</dbReference>
<dbReference type="PROSITE" id="PS01242">
    <property type="entry name" value="ZF_FPG_1"/>
    <property type="match status" value="1"/>
</dbReference>
<dbReference type="HAMAP" id="MF_00103">
    <property type="entry name" value="Fapy_DNA_glycosyl"/>
    <property type="match status" value="1"/>
</dbReference>
<evidence type="ECO:0000259" key="16">
    <source>
        <dbReference type="PROSITE" id="PS51066"/>
    </source>
</evidence>
<evidence type="ECO:0000256" key="13">
    <source>
        <dbReference type="ARBA" id="ARBA00023295"/>
    </source>
</evidence>
<dbReference type="PANTHER" id="PTHR22993">
    <property type="entry name" value="FORMAMIDOPYRIMIDINE-DNA GLYCOSYLASE"/>
    <property type="match status" value="1"/>
</dbReference>
<dbReference type="SUPFAM" id="SSF57716">
    <property type="entry name" value="Glucocorticoid receptor-like (DNA-binding domain)"/>
    <property type="match status" value="1"/>
</dbReference>
<gene>
    <name evidence="15" type="primary">mutM</name>
    <name evidence="15" type="synonym">fpg</name>
    <name evidence="18" type="ORF">BTA35_0214415</name>
</gene>
<keyword evidence="19" id="KW-1185">Reference proteome</keyword>
<dbReference type="SUPFAM" id="SSF81624">
    <property type="entry name" value="N-terminal domain of MutM-like DNA repair proteins"/>
    <property type="match status" value="1"/>
</dbReference>
<keyword evidence="5 15" id="KW-0227">DNA damage</keyword>
<evidence type="ECO:0000256" key="15">
    <source>
        <dbReference type="HAMAP-Rule" id="MF_00103"/>
    </source>
</evidence>
<comment type="subunit">
    <text evidence="3 15">Monomer.</text>
</comment>
<dbReference type="GO" id="GO:0006284">
    <property type="term" value="P:base-excision repair"/>
    <property type="evidence" value="ECO:0007669"/>
    <property type="project" value="InterPro"/>
</dbReference>
<dbReference type="InterPro" id="IPR010663">
    <property type="entry name" value="Znf_FPG/IleRS"/>
</dbReference>
<comment type="similarity">
    <text evidence="2 15">Belongs to the FPG family.</text>
</comment>
<evidence type="ECO:0000313" key="19">
    <source>
        <dbReference type="Proteomes" id="UP000190064"/>
    </source>
</evidence>
<evidence type="ECO:0000256" key="14">
    <source>
        <dbReference type="ARBA" id="ARBA00044632"/>
    </source>
</evidence>
<feature type="active site" description="Proton donor" evidence="15">
    <location>
        <position position="3"/>
    </location>
</feature>
<evidence type="ECO:0000256" key="2">
    <source>
        <dbReference type="ARBA" id="ARBA00009409"/>
    </source>
</evidence>
<dbReference type="FunFam" id="1.10.8.50:FF:000003">
    <property type="entry name" value="Formamidopyrimidine-DNA glycosylase"/>
    <property type="match status" value="1"/>
</dbReference>
<comment type="cofactor">
    <cofactor evidence="15">
        <name>Zn(2+)</name>
        <dbReference type="ChEBI" id="CHEBI:29105"/>
    </cofactor>
    <text evidence="15">Binds 1 zinc ion per subunit.</text>
</comment>
<evidence type="ECO:0000256" key="4">
    <source>
        <dbReference type="ARBA" id="ARBA00022723"/>
    </source>
</evidence>
<dbReference type="PANTHER" id="PTHR22993:SF9">
    <property type="entry name" value="FORMAMIDOPYRIMIDINE-DNA GLYCOSYLASE"/>
    <property type="match status" value="1"/>
</dbReference>
<dbReference type="EC" id="3.2.2.23" evidence="15"/>
<evidence type="ECO:0000256" key="9">
    <source>
        <dbReference type="ARBA" id="ARBA00023125"/>
    </source>
</evidence>
<feature type="binding site" evidence="15">
    <location>
        <position position="94"/>
    </location>
    <ligand>
        <name>DNA</name>
        <dbReference type="ChEBI" id="CHEBI:16991"/>
    </ligand>
</feature>
<dbReference type="InterPro" id="IPR035937">
    <property type="entry name" value="FPG_N"/>
</dbReference>
<dbReference type="GO" id="GO:0034039">
    <property type="term" value="F:8-oxo-7,8-dihydroguanine DNA N-glycosylase activity"/>
    <property type="evidence" value="ECO:0007669"/>
    <property type="project" value="TreeGrafter"/>
</dbReference>
<evidence type="ECO:0000256" key="11">
    <source>
        <dbReference type="ARBA" id="ARBA00023239"/>
    </source>
</evidence>
<keyword evidence="9 15" id="KW-0238">DNA-binding</keyword>
<name>A0A1T1H8K5_OCELI</name>
<organism evidence="18 19">
    <name type="scientific">Oceanospirillum linum</name>
    <dbReference type="NCBI Taxonomy" id="966"/>
    <lineage>
        <taxon>Bacteria</taxon>
        <taxon>Pseudomonadati</taxon>
        <taxon>Pseudomonadota</taxon>
        <taxon>Gammaproteobacteria</taxon>
        <taxon>Oceanospirillales</taxon>
        <taxon>Oceanospirillaceae</taxon>
        <taxon>Oceanospirillum</taxon>
    </lineage>
</organism>
<dbReference type="Proteomes" id="UP000190064">
    <property type="component" value="Unassembled WGS sequence"/>
</dbReference>
<dbReference type="InterPro" id="IPR012319">
    <property type="entry name" value="FPG_cat"/>
</dbReference>
<dbReference type="Gene3D" id="3.20.190.10">
    <property type="entry name" value="MutM-like, N-terminal"/>
    <property type="match status" value="1"/>
</dbReference>
<feature type="binding site" evidence="15">
    <location>
        <position position="113"/>
    </location>
    <ligand>
        <name>DNA</name>
        <dbReference type="ChEBI" id="CHEBI:16991"/>
    </ligand>
</feature>
<dbReference type="SMART" id="SM01232">
    <property type="entry name" value="H2TH"/>
    <property type="match status" value="1"/>
</dbReference>
<feature type="domain" description="FPG-type" evidence="16">
    <location>
        <begin position="240"/>
        <end position="274"/>
    </location>
</feature>
<evidence type="ECO:0000256" key="7">
    <source>
        <dbReference type="ARBA" id="ARBA00022801"/>
    </source>
</evidence>
<comment type="function">
    <text evidence="15">Involved in base excision repair of DNA damaged by oxidation or by mutagenic agents. Acts as DNA glycosylase that recognizes and removes damaged bases. Has a preference for oxidized purines, such as 7,8-dihydro-8-oxoguanine (8-oxoG). Has AP (apurinic/apyrimidinic) lyase activity and introduces nicks in the DNA strand. Cleaves the DNA backbone by beta-delta elimination to generate a single-strand break at the site of the removed base with both 3'- and 5'-phosphates.</text>
</comment>
<keyword evidence="4 15" id="KW-0479">Metal-binding</keyword>
<dbReference type="Pfam" id="PF06831">
    <property type="entry name" value="H2TH"/>
    <property type="match status" value="1"/>
</dbReference>
<dbReference type="RefSeq" id="WP_078320519.1">
    <property type="nucleotide sequence ID" value="NZ_FXTS01000009.1"/>
</dbReference>
<keyword evidence="6 15" id="KW-0863">Zinc-finger</keyword>
<feature type="active site" description="Proton donor; for beta-elimination activity" evidence="15">
    <location>
        <position position="58"/>
    </location>
</feature>
<dbReference type="SUPFAM" id="SSF46946">
    <property type="entry name" value="S13-like H2TH domain"/>
    <property type="match status" value="1"/>
</dbReference>
<dbReference type="PROSITE" id="PS51066">
    <property type="entry name" value="ZF_FPG_2"/>
    <property type="match status" value="1"/>
</dbReference>
<sequence>MPELPEVETTRKGVSPYCLKQRVKQLIVRQPSLRWPIPGDLSAQICGQQINKVERRGKYLLFHFDHGTLIMHLGMSGSLRVLLANSGGEAVNKHDHVDIIMESGNILRYHDPRRFGAILWTDQPVEEHKLIAHLGPEPLSDPFNADYLTQRCTKRKTAIKSLIMDSKVVVGVGNIYANEALFLSGIHPQQAAGSLKPEQLAKLTHNIRKVLQHSIEQGGTTLKDFVGGDGKPGYFAQQLNVYGRAGSECLHCKTELKEIRQSNRSSVFCPQCQPL</sequence>
<dbReference type="GO" id="GO:0140078">
    <property type="term" value="F:class I DNA-(apurinic or apyrimidinic site) endonuclease activity"/>
    <property type="evidence" value="ECO:0007669"/>
    <property type="project" value="UniProtKB-EC"/>
</dbReference>
<dbReference type="InterPro" id="IPR010979">
    <property type="entry name" value="Ribosomal_uS13-like_H2TH"/>
</dbReference>
<keyword evidence="8 15" id="KW-0862">Zinc</keyword>
<dbReference type="STRING" id="966.BTA35_0214415"/>
<dbReference type="NCBIfam" id="NF002211">
    <property type="entry name" value="PRK01103.1"/>
    <property type="match status" value="1"/>
</dbReference>
<keyword evidence="13 15" id="KW-0326">Glycosidase</keyword>
<evidence type="ECO:0000259" key="17">
    <source>
        <dbReference type="PROSITE" id="PS51068"/>
    </source>
</evidence>
<feature type="active site" description="Proton donor; for delta-elimination activity" evidence="15">
    <location>
        <position position="264"/>
    </location>
</feature>
<evidence type="ECO:0000256" key="1">
    <source>
        <dbReference type="ARBA" id="ARBA00001668"/>
    </source>
</evidence>
<accession>A0A1T1H8K5</accession>
<dbReference type="CDD" id="cd08966">
    <property type="entry name" value="EcFpg-like_N"/>
    <property type="match status" value="1"/>
</dbReference>
<evidence type="ECO:0000256" key="3">
    <source>
        <dbReference type="ARBA" id="ARBA00011245"/>
    </source>
</evidence>
<dbReference type="SMART" id="SM00898">
    <property type="entry name" value="Fapy_DNA_glyco"/>
    <property type="match status" value="1"/>
</dbReference>
<dbReference type="InterPro" id="IPR015886">
    <property type="entry name" value="H2TH_FPG"/>
</dbReference>
<dbReference type="InterPro" id="IPR020629">
    <property type="entry name" value="FPG_Glyclase"/>
</dbReference>
<keyword evidence="7 15" id="KW-0378">Hydrolase</keyword>
<dbReference type="InterPro" id="IPR000214">
    <property type="entry name" value="Znf_DNA_glyclase/AP_lyase"/>
</dbReference>
<dbReference type="GO" id="GO:0008270">
    <property type="term" value="F:zinc ion binding"/>
    <property type="evidence" value="ECO:0007669"/>
    <property type="project" value="UniProtKB-UniRule"/>
</dbReference>
<comment type="catalytic activity">
    <reaction evidence="1 15">
        <text>Hydrolysis of DNA containing ring-opened 7-methylguanine residues, releasing 2,6-diamino-4-hydroxy-5-(N-methyl)formamidopyrimidine.</text>
        <dbReference type="EC" id="3.2.2.23"/>
    </reaction>
</comment>
<dbReference type="EC" id="4.2.99.18" evidence="15"/>